<accession>A0A645DKT7</accession>
<organism evidence="1">
    <name type="scientific">bioreactor metagenome</name>
    <dbReference type="NCBI Taxonomy" id="1076179"/>
    <lineage>
        <taxon>unclassified sequences</taxon>
        <taxon>metagenomes</taxon>
        <taxon>ecological metagenomes</taxon>
    </lineage>
</organism>
<evidence type="ECO:0000313" key="1">
    <source>
        <dbReference type="EMBL" id="MPM89926.1"/>
    </source>
</evidence>
<dbReference type="EMBL" id="VSSQ01037286">
    <property type="protein sequence ID" value="MPM89926.1"/>
    <property type="molecule type" value="Genomic_DNA"/>
</dbReference>
<gene>
    <name evidence="1" type="ORF">SDC9_137041</name>
</gene>
<name>A0A645DKT7_9ZZZZ</name>
<comment type="caution">
    <text evidence="1">The sequence shown here is derived from an EMBL/GenBank/DDBJ whole genome shotgun (WGS) entry which is preliminary data.</text>
</comment>
<sequence>MAAMYVFHPEMVNGERGKLSVDLKKCSSDLGMTSWQSRENGNHFIVTSIKKDEFLEELYATINR</sequence>
<reference evidence="1" key="1">
    <citation type="submission" date="2019-08" db="EMBL/GenBank/DDBJ databases">
        <authorList>
            <person name="Kucharzyk K."/>
            <person name="Murdoch R.W."/>
            <person name="Higgins S."/>
            <person name="Loffler F."/>
        </authorList>
    </citation>
    <scope>NUCLEOTIDE SEQUENCE</scope>
</reference>
<dbReference type="AlphaFoldDB" id="A0A645DKT7"/>
<protein>
    <submittedName>
        <fullName evidence="1">Uncharacterized protein</fullName>
    </submittedName>
</protein>
<proteinExistence type="predicted"/>